<protein>
    <submittedName>
        <fullName evidence="1">Uncharacterized protein</fullName>
    </submittedName>
</protein>
<dbReference type="Proteomes" id="UP000054485">
    <property type="component" value="Unassembled WGS sequence"/>
</dbReference>
<evidence type="ECO:0000313" key="1">
    <source>
        <dbReference type="EMBL" id="KIK37501.1"/>
    </source>
</evidence>
<sequence length="135" mass="15321">MARNLKQEQICAKLYLRLLVGELNISPSQLPDIPANSRILVTSRPFKTSWTPSSTSPPGRRERAVYSIMGTSKRLLRILKACLMGSSRLRGYELSVPRSNRPKLWLLGHLEKGHVYARSISAEFMPEDEHGEDIF</sequence>
<feature type="non-terminal residue" evidence="1">
    <location>
        <position position="135"/>
    </location>
</feature>
<keyword evidence="2" id="KW-1185">Reference proteome</keyword>
<reference evidence="1 2" key="1">
    <citation type="submission" date="2014-04" db="EMBL/GenBank/DDBJ databases">
        <authorList>
            <consortium name="DOE Joint Genome Institute"/>
            <person name="Kuo A."/>
            <person name="Ruytinx J."/>
            <person name="Rineau F."/>
            <person name="Colpaert J."/>
            <person name="Kohler A."/>
            <person name="Nagy L.G."/>
            <person name="Floudas D."/>
            <person name="Copeland A."/>
            <person name="Barry K.W."/>
            <person name="Cichocki N."/>
            <person name="Veneault-Fourrey C."/>
            <person name="LaButti K."/>
            <person name="Lindquist E.A."/>
            <person name="Lipzen A."/>
            <person name="Lundell T."/>
            <person name="Morin E."/>
            <person name="Murat C."/>
            <person name="Sun H."/>
            <person name="Tunlid A."/>
            <person name="Henrissat B."/>
            <person name="Grigoriev I.V."/>
            <person name="Hibbett D.S."/>
            <person name="Martin F."/>
            <person name="Nordberg H.P."/>
            <person name="Cantor M.N."/>
            <person name="Hua S.X."/>
        </authorList>
    </citation>
    <scope>NUCLEOTIDE SEQUENCE [LARGE SCALE GENOMIC DNA]</scope>
    <source>
        <strain evidence="1 2">UH-Slu-Lm8-n1</strain>
    </source>
</reference>
<dbReference type="EMBL" id="KN835446">
    <property type="protein sequence ID" value="KIK37501.1"/>
    <property type="molecule type" value="Genomic_DNA"/>
</dbReference>
<evidence type="ECO:0000313" key="2">
    <source>
        <dbReference type="Proteomes" id="UP000054485"/>
    </source>
</evidence>
<accession>A0A0D0A7E2</accession>
<reference evidence="2" key="2">
    <citation type="submission" date="2015-01" db="EMBL/GenBank/DDBJ databases">
        <title>Evolutionary Origins and Diversification of the Mycorrhizal Mutualists.</title>
        <authorList>
            <consortium name="DOE Joint Genome Institute"/>
            <consortium name="Mycorrhizal Genomics Consortium"/>
            <person name="Kohler A."/>
            <person name="Kuo A."/>
            <person name="Nagy L.G."/>
            <person name="Floudas D."/>
            <person name="Copeland A."/>
            <person name="Barry K.W."/>
            <person name="Cichocki N."/>
            <person name="Veneault-Fourrey C."/>
            <person name="LaButti K."/>
            <person name="Lindquist E.A."/>
            <person name="Lipzen A."/>
            <person name="Lundell T."/>
            <person name="Morin E."/>
            <person name="Murat C."/>
            <person name="Riley R."/>
            <person name="Ohm R."/>
            <person name="Sun H."/>
            <person name="Tunlid A."/>
            <person name="Henrissat B."/>
            <person name="Grigoriev I.V."/>
            <person name="Hibbett D.S."/>
            <person name="Martin F."/>
        </authorList>
    </citation>
    <scope>NUCLEOTIDE SEQUENCE [LARGE SCALE GENOMIC DNA]</scope>
    <source>
        <strain evidence="2">UH-Slu-Lm8-n1</strain>
    </source>
</reference>
<dbReference type="HOGENOM" id="CLU_1890842_0_0_1"/>
<dbReference type="AlphaFoldDB" id="A0A0D0A7E2"/>
<gene>
    <name evidence="1" type="ORF">CY34DRAFT_810255</name>
</gene>
<name>A0A0D0A7E2_9AGAM</name>
<proteinExistence type="predicted"/>
<dbReference type="InParanoid" id="A0A0D0A7E2"/>
<organism evidence="1 2">
    <name type="scientific">Suillus luteus UH-Slu-Lm8-n1</name>
    <dbReference type="NCBI Taxonomy" id="930992"/>
    <lineage>
        <taxon>Eukaryota</taxon>
        <taxon>Fungi</taxon>
        <taxon>Dikarya</taxon>
        <taxon>Basidiomycota</taxon>
        <taxon>Agaricomycotina</taxon>
        <taxon>Agaricomycetes</taxon>
        <taxon>Agaricomycetidae</taxon>
        <taxon>Boletales</taxon>
        <taxon>Suillineae</taxon>
        <taxon>Suillaceae</taxon>
        <taxon>Suillus</taxon>
    </lineage>
</organism>